<feature type="signal peptide" evidence="1">
    <location>
        <begin position="1"/>
        <end position="18"/>
    </location>
</feature>
<accession>A0A814K7T9</accession>
<name>A0A814K7T9_9BILA</name>
<dbReference type="AlphaFoldDB" id="A0A814K7T9"/>
<feature type="chain" id="PRO_5036224974" evidence="1">
    <location>
        <begin position="19"/>
        <end position="66"/>
    </location>
</feature>
<reference evidence="2" key="1">
    <citation type="submission" date="2021-02" db="EMBL/GenBank/DDBJ databases">
        <authorList>
            <person name="Nowell W R."/>
        </authorList>
    </citation>
    <scope>NUCLEOTIDE SEQUENCE</scope>
</reference>
<evidence type="ECO:0000256" key="1">
    <source>
        <dbReference type="SAM" id="SignalP"/>
    </source>
</evidence>
<evidence type="ECO:0000313" key="4">
    <source>
        <dbReference type="Proteomes" id="UP000663829"/>
    </source>
</evidence>
<proteinExistence type="predicted"/>
<dbReference type="Proteomes" id="UP000663829">
    <property type="component" value="Unassembled WGS sequence"/>
</dbReference>
<keyword evidence="1" id="KW-0732">Signal</keyword>
<dbReference type="EMBL" id="CAJOBC010004179">
    <property type="protein sequence ID" value="CAF3817800.1"/>
    <property type="molecule type" value="Genomic_DNA"/>
</dbReference>
<sequence>MAALFAALMSCMFGMTEVSISNPKSFGTIVPSGSTGIQCLEYYYFSFGSYGQETTVILESSGINNV</sequence>
<feature type="non-terminal residue" evidence="2">
    <location>
        <position position="1"/>
    </location>
</feature>
<gene>
    <name evidence="2" type="ORF">GPM918_LOCUS16138</name>
    <name evidence="3" type="ORF">SRO942_LOCUS16135</name>
</gene>
<protein>
    <submittedName>
        <fullName evidence="2">Uncharacterized protein</fullName>
    </submittedName>
</protein>
<evidence type="ECO:0000313" key="2">
    <source>
        <dbReference type="EMBL" id="CAF1048126.1"/>
    </source>
</evidence>
<dbReference type="EMBL" id="CAJNOQ010004180">
    <property type="protein sequence ID" value="CAF1048126.1"/>
    <property type="molecule type" value="Genomic_DNA"/>
</dbReference>
<keyword evidence="4" id="KW-1185">Reference proteome</keyword>
<comment type="caution">
    <text evidence="2">The sequence shown here is derived from an EMBL/GenBank/DDBJ whole genome shotgun (WGS) entry which is preliminary data.</text>
</comment>
<dbReference type="Proteomes" id="UP000681722">
    <property type="component" value="Unassembled WGS sequence"/>
</dbReference>
<organism evidence="2 4">
    <name type="scientific">Didymodactylos carnosus</name>
    <dbReference type="NCBI Taxonomy" id="1234261"/>
    <lineage>
        <taxon>Eukaryota</taxon>
        <taxon>Metazoa</taxon>
        <taxon>Spiralia</taxon>
        <taxon>Gnathifera</taxon>
        <taxon>Rotifera</taxon>
        <taxon>Eurotatoria</taxon>
        <taxon>Bdelloidea</taxon>
        <taxon>Philodinida</taxon>
        <taxon>Philodinidae</taxon>
        <taxon>Didymodactylos</taxon>
    </lineage>
</organism>
<evidence type="ECO:0000313" key="3">
    <source>
        <dbReference type="EMBL" id="CAF3817800.1"/>
    </source>
</evidence>